<keyword evidence="4" id="KW-0408">Iron</keyword>
<keyword evidence="4" id="KW-0410">Iron transport</keyword>
<keyword evidence="5 6" id="KW-0732">Signal</keyword>
<proteinExistence type="inferred from homology"/>
<feature type="signal peptide" evidence="6">
    <location>
        <begin position="1"/>
        <end position="23"/>
    </location>
</feature>
<feature type="domain" description="Fe/B12 periplasmic-binding" evidence="7">
    <location>
        <begin position="53"/>
        <end position="316"/>
    </location>
</feature>
<accession>U4KGJ4</accession>
<keyword evidence="9" id="KW-1185">Reference proteome</keyword>
<evidence type="ECO:0000256" key="6">
    <source>
        <dbReference type="SAM" id="SignalP"/>
    </source>
</evidence>
<evidence type="ECO:0000256" key="1">
    <source>
        <dbReference type="ARBA" id="ARBA00004196"/>
    </source>
</evidence>
<evidence type="ECO:0000256" key="5">
    <source>
        <dbReference type="ARBA" id="ARBA00022729"/>
    </source>
</evidence>
<dbReference type="RefSeq" id="WP_022561046.1">
    <property type="nucleotide sequence ID" value="NC_022543.1"/>
</dbReference>
<dbReference type="GO" id="GO:0030288">
    <property type="term" value="C:outer membrane-bounded periplasmic space"/>
    <property type="evidence" value="ECO:0007669"/>
    <property type="project" value="TreeGrafter"/>
</dbReference>
<evidence type="ECO:0000256" key="3">
    <source>
        <dbReference type="ARBA" id="ARBA00022448"/>
    </source>
</evidence>
<gene>
    <name evidence="8" type="primary">viuP</name>
    <name evidence="8" type="ORF">VIBNI_B0626</name>
</gene>
<dbReference type="InterPro" id="IPR051313">
    <property type="entry name" value="Bact_iron-sidero_bind"/>
</dbReference>
<dbReference type="Proteomes" id="UP000016895">
    <property type="component" value="Chromosome 2"/>
</dbReference>
<dbReference type="GO" id="GO:1901678">
    <property type="term" value="P:iron coordination entity transport"/>
    <property type="evidence" value="ECO:0007669"/>
    <property type="project" value="UniProtKB-ARBA"/>
</dbReference>
<evidence type="ECO:0000256" key="4">
    <source>
        <dbReference type="ARBA" id="ARBA00022496"/>
    </source>
</evidence>
<dbReference type="PANTHER" id="PTHR30532:SF24">
    <property type="entry name" value="FERRIC ENTEROBACTIN-BINDING PERIPLASMIC PROTEIN FEPB"/>
    <property type="match status" value="1"/>
</dbReference>
<dbReference type="InterPro" id="IPR002491">
    <property type="entry name" value="ABC_transptr_periplasmic_BD"/>
</dbReference>
<dbReference type="KEGG" id="vni:VIBNI_B0626"/>
<keyword evidence="4" id="KW-0406">Ion transport</keyword>
<evidence type="ECO:0000313" key="8">
    <source>
        <dbReference type="EMBL" id="CCO60429.1"/>
    </source>
</evidence>
<dbReference type="eggNOG" id="COG4592">
    <property type="taxonomic scope" value="Bacteria"/>
</dbReference>
<dbReference type="CDD" id="cd01146">
    <property type="entry name" value="FhuD"/>
    <property type="match status" value="1"/>
</dbReference>
<evidence type="ECO:0000256" key="2">
    <source>
        <dbReference type="ARBA" id="ARBA00008814"/>
    </source>
</evidence>
<evidence type="ECO:0000313" key="9">
    <source>
        <dbReference type="Proteomes" id="UP000016895"/>
    </source>
</evidence>
<sequence>MRITFITKCFIFCMTLLSSNVFANNTLNASDAYPRVFVNADGSKTNIPAKPQRILSTSVTISGTLLAIEAPLIASASDFRGRFFRQWTHVAEERGVENVWSAGSVDLESAYIYEPDLIIVSWSGADSAKEQIAEFQQIAPTIVLDYSQQSWQDLAVELGFALGMENQAERKIQEFDQFVAASKQKIKIPEGQTNIISYFGAGATNAIALETGVHAKLLTDLGFDMESPNKAWHDNSIPMFDFIRVHFEVLPQLNAPTTFLLSADDKRAQTFMADPVLVNLPSVKERQVYGLGVNSFRIDLYSATEIVNDIVARFKI</sequence>
<dbReference type="OrthoDB" id="9793175at2"/>
<reference evidence="8 9" key="1">
    <citation type="journal article" date="2013" name="ISME J.">
        <title>Comparative genomics of pathogenic lineages of Vibrio nigripulchritudo identifies virulence-associated traits.</title>
        <authorList>
            <person name="Goudenege D."/>
            <person name="Labreuche Y."/>
            <person name="Krin E."/>
            <person name="Ansquer D."/>
            <person name="Mangenot S."/>
            <person name="Calteau A."/>
            <person name="Medigue C."/>
            <person name="Mazel D."/>
            <person name="Polz M.F."/>
            <person name="Le Roux F."/>
        </authorList>
    </citation>
    <scope>NUCLEOTIDE SEQUENCE [LARGE SCALE GENOMIC DNA]</scope>
    <source>
        <strain evidence="9">SnF1</strain>
    </source>
</reference>
<dbReference type="STRING" id="28173.VIBNI_B0626"/>
<dbReference type="Gene3D" id="3.40.50.1980">
    <property type="entry name" value="Nitrogenase molybdenum iron protein domain"/>
    <property type="match status" value="2"/>
</dbReference>
<dbReference type="PATRIC" id="fig|1260221.3.peg.4278"/>
<organism evidence="8 9">
    <name type="scientific">Vibrio nigripulchritudo</name>
    <dbReference type="NCBI Taxonomy" id="28173"/>
    <lineage>
        <taxon>Bacteria</taxon>
        <taxon>Pseudomonadati</taxon>
        <taxon>Pseudomonadota</taxon>
        <taxon>Gammaproteobacteria</taxon>
        <taxon>Vibrionales</taxon>
        <taxon>Vibrionaceae</taxon>
        <taxon>Vibrio</taxon>
    </lineage>
</organism>
<dbReference type="Pfam" id="PF01497">
    <property type="entry name" value="Peripla_BP_2"/>
    <property type="match status" value="1"/>
</dbReference>
<dbReference type="NCBIfam" id="NF008200">
    <property type="entry name" value="PRK10957.1"/>
    <property type="match status" value="1"/>
</dbReference>
<keyword evidence="3" id="KW-0813">Transport</keyword>
<feature type="chain" id="PRO_5004650368" evidence="6">
    <location>
        <begin position="24"/>
        <end position="316"/>
    </location>
</feature>
<dbReference type="PANTHER" id="PTHR30532">
    <property type="entry name" value="IRON III DICITRATE-BINDING PERIPLASMIC PROTEIN"/>
    <property type="match status" value="1"/>
</dbReference>
<dbReference type="SUPFAM" id="SSF53807">
    <property type="entry name" value="Helical backbone' metal receptor"/>
    <property type="match status" value="1"/>
</dbReference>
<comment type="subcellular location">
    <subcellularLocation>
        <location evidence="1">Cell envelope</location>
    </subcellularLocation>
</comment>
<dbReference type="PROSITE" id="PS50983">
    <property type="entry name" value="FE_B12_PBP"/>
    <property type="match status" value="1"/>
</dbReference>
<protein>
    <submittedName>
        <fullName evidence="8">Ferric vibriobactin ABC transporter, periplasmic ferric vibriobactin-binding protein</fullName>
    </submittedName>
</protein>
<name>U4KGJ4_9VIBR</name>
<comment type="similarity">
    <text evidence="2">Belongs to the bacterial solute-binding protein 8 family.</text>
</comment>
<dbReference type="AlphaFoldDB" id="U4KGJ4"/>
<evidence type="ECO:0000259" key="7">
    <source>
        <dbReference type="PROSITE" id="PS50983"/>
    </source>
</evidence>
<dbReference type="EMBL" id="FO203527">
    <property type="protein sequence ID" value="CCO60429.1"/>
    <property type="molecule type" value="Genomic_DNA"/>
</dbReference>